<proteinExistence type="predicted"/>
<protein>
    <submittedName>
        <fullName evidence="1">Uncharacterized protein</fullName>
    </submittedName>
</protein>
<accession>A0A645D638</accession>
<evidence type="ECO:0000313" key="1">
    <source>
        <dbReference type="EMBL" id="MPM84794.1"/>
    </source>
</evidence>
<organism evidence="1">
    <name type="scientific">bioreactor metagenome</name>
    <dbReference type="NCBI Taxonomy" id="1076179"/>
    <lineage>
        <taxon>unclassified sequences</taxon>
        <taxon>metagenomes</taxon>
        <taxon>ecological metagenomes</taxon>
    </lineage>
</organism>
<reference evidence="1" key="1">
    <citation type="submission" date="2019-08" db="EMBL/GenBank/DDBJ databases">
        <authorList>
            <person name="Kucharzyk K."/>
            <person name="Murdoch R.W."/>
            <person name="Higgins S."/>
            <person name="Loffler F."/>
        </authorList>
    </citation>
    <scope>NUCLEOTIDE SEQUENCE</scope>
</reference>
<dbReference type="EMBL" id="VSSQ01033265">
    <property type="protein sequence ID" value="MPM84794.1"/>
    <property type="molecule type" value="Genomic_DNA"/>
</dbReference>
<comment type="caution">
    <text evidence="1">The sequence shown here is derived from an EMBL/GenBank/DDBJ whole genome shotgun (WGS) entry which is preliminary data.</text>
</comment>
<name>A0A645D638_9ZZZZ</name>
<gene>
    <name evidence="1" type="ORF">SDC9_131870</name>
</gene>
<dbReference type="AlphaFoldDB" id="A0A645D638"/>
<sequence>MPHLGYACKMIYIFIRLLDRKLAFGLLISFYTLQIKYNVIKSLYSLYVELSFYCFVFANYTHWEVRK</sequence>